<dbReference type="InterPro" id="IPR004875">
    <property type="entry name" value="DDE_SF_endonuclease_dom"/>
</dbReference>
<dbReference type="Proteomes" id="UP000266188">
    <property type="component" value="Unassembled WGS sequence"/>
</dbReference>
<feature type="compositionally biased region" description="Low complexity" evidence="2">
    <location>
        <begin position="75"/>
        <end position="87"/>
    </location>
</feature>
<evidence type="ECO:0000313" key="4">
    <source>
        <dbReference type="EMBL" id="RJE24552.1"/>
    </source>
</evidence>
<evidence type="ECO:0000256" key="1">
    <source>
        <dbReference type="SAM" id="Coils"/>
    </source>
</evidence>
<protein>
    <recommendedName>
        <fullName evidence="3">DDE-1 domain-containing protein</fullName>
    </recommendedName>
</protein>
<evidence type="ECO:0000256" key="2">
    <source>
        <dbReference type="SAM" id="MobiDB-lite"/>
    </source>
</evidence>
<keyword evidence="5" id="KW-1185">Reference proteome</keyword>
<gene>
    <name evidence="4" type="ORF">PHISCL_03083</name>
</gene>
<dbReference type="GO" id="GO:0003676">
    <property type="term" value="F:nucleic acid binding"/>
    <property type="evidence" value="ECO:0007669"/>
    <property type="project" value="InterPro"/>
</dbReference>
<dbReference type="OrthoDB" id="5425161at2759"/>
<sequence length="197" mass="22314">MPPHSSHLLQPLDVGLFGPLKRAYGKLIKKIMVAGNNHIDKQDFLPLSSCSQSNKEKVLEKITFRLHTPTPPPLSQSSSSSVLQTPQNTRQLDRKIRSLQRSLNKKRQLSSSPTSHLRHLENAAQMAMNMNQLLHQEMKSLRTENERKAKKRARGNAVLGTDTILSIQEGQDRVQQLNLQANSYTDEIPRQRAPPRC</sequence>
<keyword evidence="1" id="KW-0175">Coiled coil</keyword>
<dbReference type="Pfam" id="PF03184">
    <property type="entry name" value="DDE_1"/>
    <property type="match status" value="1"/>
</dbReference>
<feature type="non-terminal residue" evidence="4">
    <location>
        <position position="197"/>
    </location>
</feature>
<evidence type="ECO:0000259" key="3">
    <source>
        <dbReference type="Pfam" id="PF03184"/>
    </source>
</evidence>
<accession>A0A3A2ZN03</accession>
<name>A0A3A2ZN03_9EURO</name>
<dbReference type="STRING" id="2070753.A0A3A2ZN03"/>
<comment type="caution">
    <text evidence="4">The sequence shown here is derived from an EMBL/GenBank/DDBJ whole genome shotgun (WGS) entry which is preliminary data.</text>
</comment>
<dbReference type="EMBL" id="MVGC01000076">
    <property type="protein sequence ID" value="RJE24552.1"/>
    <property type="molecule type" value="Genomic_DNA"/>
</dbReference>
<reference evidence="5" key="1">
    <citation type="submission" date="2017-02" db="EMBL/GenBank/DDBJ databases">
        <authorList>
            <person name="Tafer H."/>
            <person name="Lopandic K."/>
        </authorList>
    </citation>
    <scope>NUCLEOTIDE SEQUENCE [LARGE SCALE GENOMIC DNA]</scope>
    <source>
        <strain evidence="5">CBS 366.77</strain>
    </source>
</reference>
<organism evidence="4 5">
    <name type="scientific">Aspergillus sclerotialis</name>
    <dbReference type="NCBI Taxonomy" id="2070753"/>
    <lineage>
        <taxon>Eukaryota</taxon>
        <taxon>Fungi</taxon>
        <taxon>Dikarya</taxon>
        <taxon>Ascomycota</taxon>
        <taxon>Pezizomycotina</taxon>
        <taxon>Eurotiomycetes</taxon>
        <taxon>Eurotiomycetidae</taxon>
        <taxon>Eurotiales</taxon>
        <taxon>Aspergillaceae</taxon>
        <taxon>Aspergillus</taxon>
        <taxon>Aspergillus subgen. Polypaecilum</taxon>
    </lineage>
</organism>
<feature type="coiled-coil region" evidence="1">
    <location>
        <begin position="131"/>
        <end position="187"/>
    </location>
</feature>
<evidence type="ECO:0000313" key="5">
    <source>
        <dbReference type="Proteomes" id="UP000266188"/>
    </source>
</evidence>
<dbReference type="AlphaFoldDB" id="A0A3A2ZN03"/>
<feature type="region of interest" description="Disordered" evidence="2">
    <location>
        <begin position="66"/>
        <end position="93"/>
    </location>
</feature>
<proteinExistence type="predicted"/>
<feature type="domain" description="DDE-1" evidence="3">
    <location>
        <begin position="1"/>
        <end position="56"/>
    </location>
</feature>